<dbReference type="InterPro" id="IPR009078">
    <property type="entry name" value="Ferritin-like_SF"/>
</dbReference>
<comment type="caution">
    <text evidence="1">The sequence shown here is derived from an EMBL/GenBank/DDBJ whole genome shotgun (WGS) entry which is preliminary data.</text>
</comment>
<name>A0A6L5Z2J5_9RHOB</name>
<dbReference type="SUPFAM" id="SSF47240">
    <property type="entry name" value="Ferritin-like"/>
    <property type="match status" value="1"/>
</dbReference>
<gene>
    <name evidence="1" type="ORF">GE300_14180</name>
</gene>
<organism evidence="1 2">
    <name type="scientific">Halovulum marinum</name>
    <dbReference type="NCBI Taxonomy" id="2662447"/>
    <lineage>
        <taxon>Bacteria</taxon>
        <taxon>Pseudomonadati</taxon>
        <taxon>Pseudomonadota</taxon>
        <taxon>Alphaproteobacteria</taxon>
        <taxon>Rhodobacterales</taxon>
        <taxon>Paracoccaceae</taxon>
        <taxon>Halovulum</taxon>
    </lineage>
</organism>
<dbReference type="InterPro" id="IPR010287">
    <property type="entry name" value="DUF892_YciF-like"/>
</dbReference>
<protein>
    <submittedName>
        <fullName evidence="1">DUF892 family protein</fullName>
    </submittedName>
</protein>
<accession>A0A6L5Z2J5</accession>
<dbReference type="Proteomes" id="UP000474957">
    <property type="component" value="Unassembled WGS sequence"/>
</dbReference>
<dbReference type="AlphaFoldDB" id="A0A6L5Z2J5"/>
<evidence type="ECO:0000313" key="2">
    <source>
        <dbReference type="Proteomes" id="UP000474957"/>
    </source>
</evidence>
<dbReference type="PANTHER" id="PTHR30565">
    <property type="entry name" value="PROTEIN YCIF"/>
    <property type="match status" value="1"/>
</dbReference>
<dbReference type="Gene3D" id="1.20.1260.10">
    <property type="match status" value="1"/>
</dbReference>
<reference evidence="1 2" key="1">
    <citation type="submission" date="2019-10" db="EMBL/GenBank/DDBJ databases">
        <title>Cognatihalovulum marinum gen. nov. sp. nov., a new member of the family Rhodobacteraceae isolated from deep seawater of the Northwest Indian Ocean.</title>
        <authorList>
            <person name="Ruan C."/>
            <person name="Wang J."/>
            <person name="Zheng X."/>
            <person name="Song L."/>
            <person name="Zhu Y."/>
            <person name="Huang Y."/>
            <person name="Lu Z."/>
            <person name="Du W."/>
            <person name="Huang L."/>
            <person name="Dai X."/>
        </authorList>
    </citation>
    <scope>NUCLEOTIDE SEQUENCE [LARGE SCALE GENOMIC DNA]</scope>
    <source>
        <strain evidence="1 2">2CG4</strain>
    </source>
</reference>
<dbReference type="Pfam" id="PF05974">
    <property type="entry name" value="DUF892"/>
    <property type="match status" value="1"/>
</dbReference>
<keyword evidence="2" id="KW-1185">Reference proteome</keyword>
<sequence>MDIDNFRKLYLAEFEELLSAEAQVAGTLRDLAARATTRPLATAMDTHAGETESHRARLEQLFRAHDTGGERHSDGSMRAILDETRKWTGMVGRDGLGDAALIASLQRIEHYEMAVLGTLASWARRLGHEQDASAFAEILEQHKAADARLSRLAEDVVNPQAAA</sequence>
<evidence type="ECO:0000313" key="1">
    <source>
        <dbReference type="EMBL" id="MSU90747.1"/>
    </source>
</evidence>
<dbReference type="RefSeq" id="WP_154447236.1">
    <property type="nucleotide sequence ID" value="NZ_WIND01000012.1"/>
</dbReference>
<dbReference type="EMBL" id="WIND01000012">
    <property type="protein sequence ID" value="MSU90747.1"/>
    <property type="molecule type" value="Genomic_DNA"/>
</dbReference>
<dbReference type="PANTHER" id="PTHR30565:SF9">
    <property type="entry name" value="PROTEIN YCIF"/>
    <property type="match status" value="1"/>
</dbReference>
<dbReference type="InterPro" id="IPR047114">
    <property type="entry name" value="YciF"/>
</dbReference>
<proteinExistence type="predicted"/>
<dbReference type="InterPro" id="IPR012347">
    <property type="entry name" value="Ferritin-like"/>
</dbReference>